<proteinExistence type="predicted"/>
<sequence length="311" mass="36014">MGSGLSQDALARQIPCHRTTVAKVEAGSMKPTARFARRADIVLRAGGKILSDWQQYEERRTRLDTAPAPRSAPEPAPSGPRSMRVVRERTLLARRETSYDLTVMREIENRGEEAINAFPIRVHVDAFPNDAARSREHHRRHPIVWEDLDFHAWHASSLEDLELWLQSGERGERGTELMHRADQLITDTVVEGWILFRSVDHREPLPLHPGDRAVIGHTYTVPDPLWGPWYQRHLKYDTGRLEVELRFPRRLNTRVWVQQLTAGRADLHPAERVTPHFESAPQQDWAVWSWSATDLSAHDRYRFEWRFADAS</sequence>
<accession>A0ABN3FC07</accession>
<dbReference type="CDD" id="cd00093">
    <property type="entry name" value="HTH_XRE"/>
    <property type="match status" value="1"/>
</dbReference>
<dbReference type="Proteomes" id="UP001501444">
    <property type="component" value="Unassembled WGS sequence"/>
</dbReference>
<evidence type="ECO:0000313" key="3">
    <source>
        <dbReference type="Proteomes" id="UP001501444"/>
    </source>
</evidence>
<comment type="caution">
    <text evidence="2">The sequence shown here is derived from an EMBL/GenBank/DDBJ whole genome shotgun (WGS) entry which is preliminary data.</text>
</comment>
<dbReference type="InterPro" id="IPR001387">
    <property type="entry name" value="Cro/C1-type_HTH"/>
</dbReference>
<keyword evidence="3" id="KW-1185">Reference proteome</keyword>
<evidence type="ECO:0000256" key="1">
    <source>
        <dbReference type="SAM" id="MobiDB-lite"/>
    </source>
</evidence>
<gene>
    <name evidence="2" type="ORF">GCM10010170_000910</name>
</gene>
<evidence type="ECO:0000313" key="2">
    <source>
        <dbReference type="EMBL" id="GAA2326257.1"/>
    </source>
</evidence>
<dbReference type="EMBL" id="BAAARV010000003">
    <property type="protein sequence ID" value="GAA2326257.1"/>
    <property type="molecule type" value="Genomic_DNA"/>
</dbReference>
<feature type="region of interest" description="Disordered" evidence="1">
    <location>
        <begin position="60"/>
        <end position="83"/>
    </location>
</feature>
<name>A0ABN3FC07_9ACTN</name>
<evidence type="ECO:0008006" key="4">
    <source>
        <dbReference type="Google" id="ProtNLM"/>
    </source>
</evidence>
<reference evidence="2 3" key="1">
    <citation type="journal article" date="2019" name="Int. J. Syst. Evol. Microbiol.">
        <title>The Global Catalogue of Microorganisms (GCM) 10K type strain sequencing project: providing services to taxonomists for standard genome sequencing and annotation.</title>
        <authorList>
            <consortium name="The Broad Institute Genomics Platform"/>
            <consortium name="The Broad Institute Genome Sequencing Center for Infectious Disease"/>
            <person name="Wu L."/>
            <person name="Ma J."/>
        </authorList>
    </citation>
    <scope>NUCLEOTIDE SEQUENCE [LARGE SCALE GENOMIC DNA]</scope>
    <source>
        <strain evidence="2 3">JCM 3272</strain>
    </source>
</reference>
<organism evidence="2 3">
    <name type="scientific">Dactylosporangium salmoneum</name>
    <dbReference type="NCBI Taxonomy" id="53361"/>
    <lineage>
        <taxon>Bacteria</taxon>
        <taxon>Bacillati</taxon>
        <taxon>Actinomycetota</taxon>
        <taxon>Actinomycetes</taxon>
        <taxon>Micromonosporales</taxon>
        <taxon>Micromonosporaceae</taxon>
        <taxon>Dactylosporangium</taxon>
    </lineage>
</organism>
<protein>
    <recommendedName>
        <fullName evidence="4">HTH cro/C1-type domain-containing protein</fullName>
    </recommendedName>
</protein>